<feature type="region of interest" description="Disordered" evidence="3">
    <location>
        <begin position="350"/>
        <end position="371"/>
    </location>
</feature>
<gene>
    <name evidence="6" type="primary">LOC106068532</name>
</gene>
<dbReference type="AlphaFoldDB" id="A0A9W3ASA2"/>
<dbReference type="InterPro" id="IPR038294">
    <property type="entry name" value="SLBP_RNA_bind_sf"/>
</dbReference>
<dbReference type="Proteomes" id="UP001165740">
    <property type="component" value="Chromosome 1"/>
</dbReference>
<dbReference type="GO" id="GO:0005737">
    <property type="term" value="C:cytoplasm"/>
    <property type="evidence" value="ECO:0007669"/>
    <property type="project" value="TreeGrafter"/>
</dbReference>
<dbReference type="GO" id="GO:0006398">
    <property type="term" value="P:mRNA 3'-end processing by stem-loop binding and cleavage"/>
    <property type="evidence" value="ECO:0007669"/>
    <property type="project" value="TreeGrafter"/>
</dbReference>
<dbReference type="Gene3D" id="1.10.8.1120">
    <property type="entry name" value="Histone RNA hairpin-binding protein RNA-binding domain"/>
    <property type="match status" value="1"/>
</dbReference>
<feature type="region of interest" description="Disordered" evidence="3">
    <location>
        <begin position="158"/>
        <end position="214"/>
    </location>
</feature>
<dbReference type="GO" id="GO:0071204">
    <property type="term" value="C:histone pre-mRNA 3'end processing complex"/>
    <property type="evidence" value="ECO:0007669"/>
    <property type="project" value="TreeGrafter"/>
</dbReference>
<evidence type="ECO:0000313" key="5">
    <source>
        <dbReference type="Proteomes" id="UP001165740"/>
    </source>
</evidence>
<dbReference type="InterPro" id="IPR026502">
    <property type="entry name" value="SLBP1/SLBP2"/>
</dbReference>
<feature type="compositionally biased region" description="Polar residues" evidence="3">
    <location>
        <begin position="85"/>
        <end position="96"/>
    </location>
</feature>
<reference evidence="6" key="1">
    <citation type="submission" date="2025-08" db="UniProtKB">
        <authorList>
            <consortium name="RefSeq"/>
        </authorList>
    </citation>
    <scope>IDENTIFICATION</scope>
</reference>
<dbReference type="RefSeq" id="XP_055890136.1">
    <property type="nucleotide sequence ID" value="XM_056034161.1"/>
</dbReference>
<sequence>MTDLLQEHPDSIGSIGNWADITEDAFTSSFSKAAEESECISCDESKQQNKISTDLEKERVLQKNDLRNKLKRNSLSCDESKQLTHTDMQTGDSTIDVSPERKWQKNDLRKKLNTDRRTYDEECTPEERGKGFYRYKYTHRPGDLSPLRSPIERNKTCVTELDNKTNDRFSSKRQSSYSKNNHHNKHSPTKYPRTKSMQDTTSGGESFTQLDSDLESGTPVFTRLNFGLRSRQSWSRRKLHLPSENEESDDSSKMMEEDAVRLARREKDISYGKATDAYKQYVQIIPKNLRSRDFKLHPRTPEKFKKCSRRSWDSQVKIWKRRLHTWAELHCKPNNKEIITEIINSQESCESTEMPPKQEMGSQESDDDLHLSDDESFLDCVDINFEVAELMEDTVNLNDN</sequence>
<keyword evidence="2" id="KW-0694">RNA-binding</keyword>
<comment type="similarity">
    <text evidence="1">Belongs to the SLBP family.</text>
</comment>
<dbReference type="Pfam" id="PF15247">
    <property type="entry name" value="SLBP_RNA_bind"/>
    <property type="match status" value="1"/>
</dbReference>
<accession>A0A9W3ASA2</accession>
<dbReference type="GO" id="GO:0003729">
    <property type="term" value="F:mRNA binding"/>
    <property type="evidence" value="ECO:0007669"/>
    <property type="project" value="InterPro"/>
</dbReference>
<evidence type="ECO:0000256" key="2">
    <source>
        <dbReference type="ARBA" id="ARBA00022884"/>
    </source>
</evidence>
<feature type="region of interest" description="Disordered" evidence="3">
    <location>
        <begin position="78"/>
        <end position="101"/>
    </location>
</feature>
<dbReference type="GO" id="GO:0071207">
    <property type="term" value="F:histone pre-mRNA stem-loop binding"/>
    <property type="evidence" value="ECO:0007669"/>
    <property type="project" value="TreeGrafter"/>
</dbReference>
<dbReference type="PANTHER" id="PTHR17408:SF0">
    <property type="entry name" value="HISTONE RNA HAIRPIN-BINDING PROTEIN"/>
    <property type="match status" value="1"/>
</dbReference>
<protein>
    <submittedName>
        <fullName evidence="6">Histone RNA hairpin-binding protein-like isoform X1</fullName>
    </submittedName>
</protein>
<evidence type="ECO:0000259" key="4">
    <source>
        <dbReference type="Pfam" id="PF15247"/>
    </source>
</evidence>
<dbReference type="InterPro" id="IPR029344">
    <property type="entry name" value="SLBP_RNA_bind"/>
</dbReference>
<dbReference type="OrthoDB" id="265795at2759"/>
<evidence type="ECO:0000313" key="6">
    <source>
        <dbReference type="RefSeq" id="XP_055890136.1"/>
    </source>
</evidence>
<dbReference type="PANTHER" id="PTHR17408">
    <property type="entry name" value="HISTONE RNA HAIRPIN-BINDING PROTEIN"/>
    <property type="match status" value="1"/>
</dbReference>
<keyword evidence="5" id="KW-1185">Reference proteome</keyword>
<organism evidence="5 6">
    <name type="scientific">Biomphalaria glabrata</name>
    <name type="common">Bloodfluke planorb</name>
    <name type="synonym">Freshwater snail</name>
    <dbReference type="NCBI Taxonomy" id="6526"/>
    <lineage>
        <taxon>Eukaryota</taxon>
        <taxon>Metazoa</taxon>
        <taxon>Spiralia</taxon>
        <taxon>Lophotrochozoa</taxon>
        <taxon>Mollusca</taxon>
        <taxon>Gastropoda</taxon>
        <taxon>Heterobranchia</taxon>
        <taxon>Euthyneura</taxon>
        <taxon>Panpulmonata</taxon>
        <taxon>Hygrophila</taxon>
        <taxon>Lymnaeoidea</taxon>
        <taxon>Planorbidae</taxon>
        <taxon>Biomphalaria</taxon>
    </lineage>
</organism>
<feature type="region of interest" description="Disordered" evidence="3">
    <location>
        <begin position="235"/>
        <end position="254"/>
    </location>
</feature>
<evidence type="ECO:0000256" key="1">
    <source>
        <dbReference type="ARBA" id="ARBA00006151"/>
    </source>
</evidence>
<proteinExistence type="inferred from homology"/>
<dbReference type="OMA" id="NTRIANH"/>
<feature type="compositionally biased region" description="Basic and acidic residues" evidence="3">
    <location>
        <begin position="158"/>
        <end position="170"/>
    </location>
</feature>
<feature type="compositionally biased region" description="Polar residues" evidence="3">
    <location>
        <begin position="195"/>
        <end position="211"/>
    </location>
</feature>
<name>A0A9W3ASA2_BIOGL</name>
<dbReference type="GeneID" id="106068532"/>
<dbReference type="FunFam" id="1.10.8.1120:FF:000001">
    <property type="entry name" value="Histone RNA hairpin-binding protein-like"/>
    <property type="match status" value="1"/>
</dbReference>
<dbReference type="GO" id="GO:0051028">
    <property type="term" value="P:mRNA transport"/>
    <property type="evidence" value="ECO:0007669"/>
    <property type="project" value="TreeGrafter"/>
</dbReference>
<evidence type="ECO:0000256" key="3">
    <source>
        <dbReference type="SAM" id="MobiDB-lite"/>
    </source>
</evidence>
<feature type="domain" description="Histone RNA hairpin-binding protein RNA-binding" evidence="4">
    <location>
        <begin position="258"/>
        <end position="327"/>
    </location>
</feature>